<sequence length="259" mass="28193">MLHTHDLPILERDDDSIDLIGESEDASIPADRYPSRAILAFLGEVVDEYARAENLPVIETLEQIGNTYPVYRGHDAQGDFAILMMPLGAPAAVMNTDMLFRHGVRKAIAVGSCGALEPLEVGELVVPARALRGEGTSFQYVPASRWIDIDPAMRAVIGQAVEAAGYRVNDAPVWTNDAFYRETRAMLNHRRAEGCAIVDMECSAMAASAALRGAQFAQLFYTADTLADLENGHDDRDWGRGSRGVALEIALDALSRLTC</sequence>
<comment type="catalytic activity">
    <reaction evidence="3">
        <text>uridine + phosphate = alpha-D-ribose 1-phosphate + uracil</text>
        <dbReference type="Rhea" id="RHEA:24388"/>
        <dbReference type="ChEBI" id="CHEBI:16704"/>
        <dbReference type="ChEBI" id="CHEBI:17568"/>
        <dbReference type="ChEBI" id="CHEBI:43474"/>
        <dbReference type="ChEBI" id="CHEBI:57720"/>
        <dbReference type="EC" id="2.4.2.3"/>
    </reaction>
</comment>
<dbReference type="GO" id="GO:0006152">
    <property type="term" value="P:purine nucleoside catabolic process"/>
    <property type="evidence" value="ECO:0007669"/>
    <property type="project" value="TreeGrafter"/>
</dbReference>
<evidence type="ECO:0000259" key="4">
    <source>
        <dbReference type="Pfam" id="PF01048"/>
    </source>
</evidence>
<evidence type="ECO:0000256" key="3">
    <source>
        <dbReference type="ARBA" id="ARBA00048447"/>
    </source>
</evidence>
<dbReference type="Proteomes" id="UP000265962">
    <property type="component" value="Unassembled WGS sequence"/>
</dbReference>
<dbReference type="SUPFAM" id="SSF53167">
    <property type="entry name" value="Purine and uridine phosphorylases"/>
    <property type="match status" value="1"/>
</dbReference>
<proteinExistence type="predicted"/>
<dbReference type="RefSeq" id="WP_182858645.1">
    <property type="nucleotide sequence ID" value="NZ_OMOH01000006.1"/>
</dbReference>
<dbReference type="PANTHER" id="PTHR43691">
    <property type="entry name" value="URIDINE PHOSPHORYLASE"/>
    <property type="match status" value="1"/>
</dbReference>
<keyword evidence="6" id="KW-1185">Reference proteome</keyword>
<dbReference type="GO" id="GO:0004850">
    <property type="term" value="F:uridine phosphorylase activity"/>
    <property type="evidence" value="ECO:0007669"/>
    <property type="project" value="UniProtKB-EC"/>
</dbReference>
<dbReference type="InterPro" id="IPR000845">
    <property type="entry name" value="Nucleoside_phosphorylase_d"/>
</dbReference>
<dbReference type="AlphaFoldDB" id="A0A375I618"/>
<evidence type="ECO:0000256" key="1">
    <source>
        <dbReference type="ARBA" id="ARBA00011888"/>
    </source>
</evidence>
<dbReference type="EC" id="2.4.2.3" evidence="1"/>
<reference evidence="6" key="1">
    <citation type="submission" date="2018-02" db="EMBL/GenBank/DDBJ databases">
        <authorList>
            <person name="Hornung B."/>
        </authorList>
    </citation>
    <scope>NUCLEOTIDE SEQUENCE [LARGE SCALE GENOMIC DNA]</scope>
</reference>
<gene>
    <name evidence="5" type="ORF">PROPJV5_1667</name>
</gene>
<dbReference type="EMBL" id="OMOH01000006">
    <property type="protein sequence ID" value="SPF68693.1"/>
    <property type="molecule type" value="Genomic_DNA"/>
</dbReference>
<dbReference type="InterPro" id="IPR035994">
    <property type="entry name" value="Nucleoside_phosphorylase_sf"/>
</dbReference>
<dbReference type="GO" id="GO:0005829">
    <property type="term" value="C:cytosol"/>
    <property type="evidence" value="ECO:0007669"/>
    <property type="project" value="TreeGrafter"/>
</dbReference>
<feature type="domain" description="Nucleoside phosphorylase" evidence="4">
    <location>
        <begin position="36"/>
        <end position="233"/>
    </location>
</feature>
<dbReference type="Pfam" id="PF01048">
    <property type="entry name" value="PNP_UDP_1"/>
    <property type="match status" value="1"/>
</dbReference>
<protein>
    <recommendedName>
        <fullName evidence="2">Uridine phosphorylase</fullName>
        <ecNumber evidence="1">2.4.2.3</ecNumber>
    </recommendedName>
</protein>
<dbReference type="CDD" id="cd09007">
    <property type="entry name" value="NP-I_spr0068"/>
    <property type="match status" value="1"/>
</dbReference>
<dbReference type="GO" id="GO:0004731">
    <property type="term" value="F:purine-nucleoside phosphorylase activity"/>
    <property type="evidence" value="ECO:0007669"/>
    <property type="project" value="TreeGrafter"/>
</dbReference>
<accession>A0A375I618</accession>
<dbReference type="PANTHER" id="PTHR43691:SF11">
    <property type="entry name" value="FI09636P-RELATED"/>
    <property type="match status" value="1"/>
</dbReference>
<organism evidence="5 6">
    <name type="scientific">Propionibacterium ruminifibrarum</name>
    <dbReference type="NCBI Taxonomy" id="1962131"/>
    <lineage>
        <taxon>Bacteria</taxon>
        <taxon>Bacillati</taxon>
        <taxon>Actinomycetota</taxon>
        <taxon>Actinomycetes</taxon>
        <taxon>Propionibacteriales</taxon>
        <taxon>Propionibacteriaceae</taxon>
        <taxon>Propionibacterium</taxon>
    </lineage>
</organism>
<evidence type="ECO:0000256" key="2">
    <source>
        <dbReference type="ARBA" id="ARBA00021980"/>
    </source>
</evidence>
<evidence type="ECO:0000313" key="5">
    <source>
        <dbReference type="EMBL" id="SPF68693.1"/>
    </source>
</evidence>
<name>A0A375I618_9ACTN</name>
<dbReference type="Gene3D" id="3.40.50.1580">
    <property type="entry name" value="Nucleoside phosphorylase domain"/>
    <property type="match status" value="1"/>
</dbReference>
<evidence type="ECO:0000313" key="6">
    <source>
        <dbReference type="Proteomes" id="UP000265962"/>
    </source>
</evidence>